<dbReference type="GO" id="GO:0019700">
    <property type="term" value="P:organic phosphonate catabolic process"/>
    <property type="evidence" value="ECO:0007669"/>
    <property type="project" value="InterPro"/>
</dbReference>
<dbReference type="EC" id="3.6.1.63" evidence="2"/>
<dbReference type="Proteomes" id="UP000280307">
    <property type="component" value="Unassembled WGS sequence"/>
</dbReference>
<dbReference type="InterPro" id="IPR012696">
    <property type="entry name" value="PhnM"/>
</dbReference>
<dbReference type="NCBIfam" id="NF011986">
    <property type="entry name" value="PRK15446.2-2"/>
    <property type="match status" value="1"/>
</dbReference>
<dbReference type="InterPro" id="IPR051781">
    <property type="entry name" value="Metallo-dep_Hydrolase"/>
</dbReference>
<sequence length="381" mass="40726">MDYLLSNAHVVLPNTTINPGWVSIEDGRISGVGAQAACPPAHAAQHDDLQGKLILPGIVDLHCDMIERMVQPRPGVEIPVGVALHATDRLLLGCGVTSEFHSLSLDDDEFGVRSDRFVGAFLERLSNEKHCRARHFVHARVEVSSEHGVHALASMVGHPCLRLISVMDHSPGQGQYADERAFRNYIVQTTGRSDAEIDLILERKRIAMNYIPANIAHVLAVAQAHDIPVASHDDDAPEKIASWAARGLRIAEFPTTLEAAHAAHHAGLAVGMGAPNVLRGQSSGGNLNARTALVAGVVDWLCADYYPAALLPAVFMLAEQGIIDLAAAVALISHNPAQAVGIAHELGSISVGHAADLIVVERSPDPIVRQVFVAGRLVMRI</sequence>
<dbReference type="NCBIfam" id="NF011987">
    <property type="entry name" value="PRK15446.2-3"/>
    <property type="match status" value="1"/>
</dbReference>
<name>A0A426TYG2_9CHLR</name>
<dbReference type="Gene3D" id="2.30.40.10">
    <property type="entry name" value="Urease, subunit C, domain 1"/>
    <property type="match status" value="2"/>
</dbReference>
<dbReference type="NCBIfam" id="NF011990">
    <property type="entry name" value="PRK15446.2-6"/>
    <property type="match status" value="1"/>
</dbReference>
<accession>A0A426TYG2</accession>
<dbReference type="AlphaFoldDB" id="A0A426TYG2"/>
<dbReference type="PIRSF" id="PIRSF038971">
    <property type="entry name" value="PhnM"/>
    <property type="match status" value="1"/>
</dbReference>
<proteinExistence type="predicted"/>
<dbReference type="InterPro" id="IPR006680">
    <property type="entry name" value="Amidohydro-rel"/>
</dbReference>
<organism evidence="2 3">
    <name type="scientific">Candidatus Viridilinea halotolerans</name>
    <dbReference type="NCBI Taxonomy" id="2491704"/>
    <lineage>
        <taxon>Bacteria</taxon>
        <taxon>Bacillati</taxon>
        <taxon>Chloroflexota</taxon>
        <taxon>Chloroflexia</taxon>
        <taxon>Chloroflexales</taxon>
        <taxon>Chloroflexineae</taxon>
        <taxon>Oscillochloridaceae</taxon>
        <taxon>Candidatus Viridilinea</taxon>
    </lineage>
</organism>
<gene>
    <name evidence="2" type="ORF">EI684_12175</name>
</gene>
<dbReference type="PANTHER" id="PTHR43135:SF3">
    <property type="entry name" value="ALPHA-D-RIBOSE 1-METHYLPHOSPHONATE 5-TRIPHOSPHATE DIPHOSPHATASE"/>
    <property type="match status" value="1"/>
</dbReference>
<feature type="domain" description="Amidohydrolase-related" evidence="1">
    <location>
        <begin position="212"/>
        <end position="378"/>
    </location>
</feature>
<dbReference type="EMBL" id="RSAS01000477">
    <property type="protein sequence ID" value="RRR71010.1"/>
    <property type="molecule type" value="Genomic_DNA"/>
</dbReference>
<dbReference type="PANTHER" id="PTHR43135">
    <property type="entry name" value="ALPHA-D-RIBOSE 1-METHYLPHOSPHONATE 5-TRIPHOSPHATE DIPHOSPHATASE"/>
    <property type="match status" value="1"/>
</dbReference>
<protein>
    <submittedName>
        <fullName evidence="2">Alpha-D-ribose 1-methylphosphonate 5-triphosphate diphosphatase</fullName>
        <ecNumber evidence="2">3.6.1.63</ecNumber>
    </submittedName>
</protein>
<keyword evidence="2" id="KW-0378">Hydrolase</keyword>
<comment type="caution">
    <text evidence="2">The sequence shown here is derived from an EMBL/GenBank/DDBJ whole genome shotgun (WGS) entry which is preliminary data.</text>
</comment>
<dbReference type="SUPFAM" id="SSF51338">
    <property type="entry name" value="Composite domain of metallo-dependent hydrolases"/>
    <property type="match status" value="1"/>
</dbReference>
<reference evidence="2 3" key="1">
    <citation type="submission" date="2018-12" db="EMBL/GenBank/DDBJ databases">
        <title>Genome Sequence of Candidatus Viridilinea halotolerans isolated from saline sulfide-rich spring.</title>
        <authorList>
            <person name="Grouzdev D.S."/>
            <person name="Burganskaya E.I."/>
            <person name="Krutkina M.S."/>
            <person name="Sukhacheva M.V."/>
            <person name="Gorlenko V.M."/>
        </authorList>
    </citation>
    <scope>NUCLEOTIDE SEQUENCE [LARGE SCALE GENOMIC DNA]</scope>
    <source>
        <strain evidence="2">Chok-6</strain>
    </source>
</reference>
<dbReference type="SUPFAM" id="SSF51556">
    <property type="entry name" value="Metallo-dependent hydrolases"/>
    <property type="match status" value="1"/>
</dbReference>
<dbReference type="Pfam" id="PF01979">
    <property type="entry name" value="Amidohydro_1"/>
    <property type="match status" value="1"/>
</dbReference>
<evidence type="ECO:0000313" key="3">
    <source>
        <dbReference type="Proteomes" id="UP000280307"/>
    </source>
</evidence>
<dbReference type="InterPro" id="IPR032466">
    <property type="entry name" value="Metal_Hydrolase"/>
</dbReference>
<dbReference type="GO" id="GO:0016810">
    <property type="term" value="F:hydrolase activity, acting on carbon-nitrogen (but not peptide) bonds"/>
    <property type="evidence" value="ECO:0007669"/>
    <property type="project" value="InterPro"/>
</dbReference>
<dbReference type="NCBIfam" id="NF011984">
    <property type="entry name" value="PRK15446.1-5"/>
    <property type="match status" value="1"/>
</dbReference>
<evidence type="ECO:0000313" key="2">
    <source>
        <dbReference type="EMBL" id="RRR71010.1"/>
    </source>
</evidence>
<dbReference type="InterPro" id="IPR011059">
    <property type="entry name" value="Metal-dep_hydrolase_composite"/>
</dbReference>
<evidence type="ECO:0000259" key="1">
    <source>
        <dbReference type="Pfam" id="PF01979"/>
    </source>
</evidence>